<dbReference type="OrthoDB" id="9805416at2"/>
<dbReference type="InterPro" id="IPR006140">
    <property type="entry name" value="D-isomer_DH_NAD-bd"/>
</dbReference>
<keyword evidence="2 3" id="KW-0560">Oxidoreductase</keyword>
<dbReference type="PANTHER" id="PTHR10996">
    <property type="entry name" value="2-HYDROXYACID DEHYDROGENASE-RELATED"/>
    <property type="match status" value="1"/>
</dbReference>
<dbReference type="AlphaFoldDB" id="A0A0C1UHW9"/>
<dbReference type="Pfam" id="PF02826">
    <property type="entry name" value="2-Hacid_dh_C"/>
    <property type="match status" value="1"/>
</dbReference>
<evidence type="ECO:0000256" key="2">
    <source>
        <dbReference type="ARBA" id="ARBA00023002"/>
    </source>
</evidence>
<dbReference type="GO" id="GO:0005829">
    <property type="term" value="C:cytosol"/>
    <property type="evidence" value="ECO:0007669"/>
    <property type="project" value="TreeGrafter"/>
</dbReference>
<dbReference type="GO" id="GO:0051287">
    <property type="term" value="F:NAD binding"/>
    <property type="evidence" value="ECO:0007669"/>
    <property type="project" value="InterPro"/>
</dbReference>
<dbReference type="SUPFAM" id="SSF52283">
    <property type="entry name" value="Formate/glycerate dehydrogenase catalytic domain-like"/>
    <property type="match status" value="1"/>
</dbReference>
<comment type="caution">
    <text evidence="6">The sequence shown here is derived from an EMBL/GenBank/DDBJ whole genome shotgun (WGS) entry which is preliminary data.</text>
</comment>
<evidence type="ECO:0000256" key="3">
    <source>
        <dbReference type="RuleBase" id="RU003719"/>
    </source>
</evidence>
<keyword evidence="7" id="KW-1185">Reference proteome</keyword>
<dbReference type="InterPro" id="IPR029752">
    <property type="entry name" value="D-isomer_DH_CS1"/>
</dbReference>
<evidence type="ECO:0000259" key="5">
    <source>
        <dbReference type="Pfam" id="PF02826"/>
    </source>
</evidence>
<dbReference type="EMBL" id="AYSO01000015">
    <property type="protein sequence ID" value="KIE46950.1"/>
    <property type="molecule type" value="Genomic_DNA"/>
</dbReference>
<dbReference type="PROSITE" id="PS00065">
    <property type="entry name" value="D_2_HYDROXYACID_DH_1"/>
    <property type="match status" value="1"/>
</dbReference>
<proteinExistence type="inferred from homology"/>
<dbReference type="FunFam" id="3.40.50.720:FF:000462">
    <property type="entry name" value="Glyoxylate reductase (NADP+)"/>
    <property type="match status" value="1"/>
</dbReference>
<evidence type="ECO:0000259" key="4">
    <source>
        <dbReference type="Pfam" id="PF00389"/>
    </source>
</evidence>
<evidence type="ECO:0000313" key="6">
    <source>
        <dbReference type="EMBL" id="KIE46950.1"/>
    </source>
</evidence>
<organism evidence="6 7">
    <name type="scientific">Clostridium argentinense CDC 2741</name>
    <dbReference type="NCBI Taxonomy" id="1418104"/>
    <lineage>
        <taxon>Bacteria</taxon>
        <taxon>Bacillati</taxon>
        <taxon>Bacillota</taxon>
        <taxon>Clostridia</taxon>
        <taxon>Eubacteriales</taxon>
        <taxon>Clostridiaceae</taxon>
        <taxon>Clostridium</taxon>
    </lineage>
</organism>
<protein>
    <submittedName>
        <fullName evidence="6">D-isomer specific 2-hydroxyacid dehydrogenase, NAD binding domain protein</fullName>
    </submittedName>
</protein>
<dbReference type="Gene3D" id="3.40.50.720">
    <property type="entry name" value="NAD(P)-binding Rossmann-like Domain"/>
    <property type="match status" value="2"/>
</dbReference>
<name>A0A0C1UHW9_9CLOT</name>
<feature type="domain" description="D-isomer specific 2-hydroxyacid dehydrogenase catalytic" evidence="4">
    <location>
        <begin position="5"/>
        <end position="319"/>
    </location>
</feature>
<dbReference type="InterPro" id="IPR036291">
    <property type="entry name" value="NAD(P)-bd_dom_sf"/>
</dbReference>
<gene>
    <name evidence="6" type="ORF">U732_1423</name>
</gene>
<reference evidence="6 7" key="1">
    <citation type="journal article" date="2015" name="Infect. Genet. Evol.">
        <title>Genomic sequences of six botulinum neurotoxin-producing strains representing three clostridial species illustrate the mobility and diversity of botulinum neurotoxin genes.</title>
        <authorList>
            <person name="Smith T.J."/>
            <person name="Hill K.K."/>
            <person name="Xie G."/>
            <person name="Foley B.T."/>
            <person name="Williamson C.H."/>
            <person name="Foster J.T."/>
            <person name="Johnson S.L."/>
            <person name="Chertkov O."/>
            <person name="Teshima H."/>
            <person name="Gibbons H.S."/>
            <person name="Johnsky L.A."/>
            <person name="Karavis M.A."/>
            <person name="Smith L.A."/>
        </authorList>
    </citation>
    <scope>NUCLEOTIDE SEQUENCE [LARGE SCALE GENOMIC DNA]</scope>
    <source>
        <strain evidence="6 7">CDC 2741</strain>
    </source>
</reference>
<dbReference type="Proteomes" id="UP000031366">
    <property type="component" value="Unassembled WGS sequence"/>
</dbReference>
<dbReference type="STRING" id="29341.RSJ17_13105"/>
<accession>A0A0C1UHW9</accession>
<evidence type="ECO:0000256" key="1">
    <source>
        <dbReference type="ARBA" id="ARBA00005854"/>
    </source>
</evidence>
<dbReference type="Pfam" id="PF00389">
    <property type="entry name" value="2-Hacid_dh"/>
    <property type="match status" value="1"/>
</dbReference>
<dbReference type="GO" id="GO:0016618">
    <property type="term" value="F:hydroxypyruvate reductase [NAD(P)H] activity"/>
    <property type="evidence" value="ECO:0007669"/>
    <property type="project" value="TreeGrafter"/>
</dbReference>
<dbReference type="GO" id="GO:0030267">
    <property type="term" value="F:glyoxylate reductase (NADPH) activity"/>
    <property type="evidence" value="ECO:0007669"/>
    <property type="project" value="TreeGrafter"/>
</dbReference>
<feature type="domain" description="D-isomer specific 2-hydroxyacid dehydrogenase NAD-binding" evidence="5">
    <location>
        <begin position="108"/>
        <end position="287"/>
    </location>
</feature>
<comment type="similarity">
    <text evidence="1 3">Belongs to the D-isomer specific 2-hydroxyacid dehydrogenase family.</text>
</comment>
<dbReference type="CDD" id="cd05301">
    <property type="entry name" value="GDH"/>
    <property type="match status" value="1"/>
</dbReference>
<dbReference type="InterPro" id="IPR006139">
    <property type="entry name" value="D-isomer_2_OHA_DH_cat_dom"/>
</dbReference>
<dbReference type="PANTHER" id="PTHR10996:SF283">
    <property type="entry name" value="GLYOXYLATE_HYDROXYPYRUVATE REDUCTASE B"/>
    <property type="match status" value="1"/>
</dbReference>
<sequence length="324" mass="36875">MKPKVFIAQNISKEMESYIEKYCDYEIWNSDEKIPRDILLKSIADVDGLIQFGARIDKELLDAAPKLKVVSNVAVGYDNFDLAEMKKRNIIGTNTPYVLDNTVADLVFALILATSRRVVELDKFIRDGKWNKDIDKENFGVDVYNKTLGIIGMGRIGEKIAKRGKFGFDMEVIYCNRHRNLEMEEKLDIKYSTFDELLIKSDFIVIMTPLNEETKNLIDYREFNLIKQSSIFINASRGQTVNEDALIDALEKNKIRGAGLDVFYKEPIDKDNPLLKMDNVVLLPHIGSATLKTRNEMAMLAAKNMVSALIGEPVPNIVKELKLL</sequence>
<dbReference type="RefSeq" id="WP_039632404.1">
    <property type="nucleotide sequence ID" value="NZ_AYSO01000015.1"/>
</dbReference>
<dbReference type="InterPro" id="IPR050223">
    <property type="entry name" value="D-isomer_2-hydroxyacid_DH"/>
</dbReference>
<evidence type="ECO:0000313" key="7">
    <source>
        <dbReference type="Proteomes" id="UP000031366"/>
    </source>
</evidence>
<dbReference type="SUPFAM" id="SSF51735">
    <property type="entry name" value="NAD(P)-binding Rossmann-fold domains"/>
    <property type="match status" value="1"/>
</dbReference>